<dbReference type="Proteomes" id="UP000287651">
    <property type="component" value="Unassembled WGS sequence"/>
</dbReference>
<comment type="caution">
    <text evidence="2">The sequence shown here is derived from an EMBL/GenBank/DDBJ whole genome shotgun (WGS) entry which is preliminary data.</text>
</comment>
<feature type="compositionally biased region" description="Low complexity" evidence="1">
    <location>
        <begin position="74"/>
        <end position="89"/>
    </location>
</feature>
<feature type="region of interest" description="Disordered" evidence="1">
    <location>
        <begin position="109"/>
        <end position="130"/>
    </location>
</feature>
<dbReference type="EMBL" id="AMZH03016993">
    <property type="protein sequence ID" value="RRT43651.1"/>
    <property type="molecule type" value="Genomic_DNA"/>
</dbReference>
<dbReference type="AlphaFoldDB" id="A0A426XWG9"/>
<dbReference type="InterPro" id="IPR052851">
    <property type="entry name" value="GCD1_mitochondrial"/>
</dbReference>
<accession>A0A426XWG9</accession>
<reference evidence="2 3" key="1">
    <citation type="journal article" date="2014" name="Agronomy (Basel)">
        <title>A Draft Genome Sequence for Ensete ventricosum, the Drought-Tolerant Tree Against Hunger.</title>
        <authorList>
            <person name="Harrison J."/>
            <person name="Moore K.A."/>
            <person name="Paszkiewicz K."/>
            <person name="Jones T."/>
            <person name="Grant M."/>
            <person name="Ambacheew D."/>
            <person name="Muzemil S."/>
            <person name="Studholme D.J."/>
        </authorList>
    </citation>
    <scope>NUCLEOTIDE SEQUENCE [LARGE SCALE GENOMIC DNA]</scope>
</reference>
<dbReference type="PANTHER" id="PTHR35476">
    <property type="entry name" value="MUCIN-LIKE PROTEIN"/>
    <property type="match status" value="1"/>
</dbReference>
<dbReference type="PANTHER" id="PTHR35476:SF3">
    <property type="entry name" value="SMALL RIBOSOMAL SUBUNIT PROTEIN MS75"/>
    <property type="match status" value="1"/>
</dbReference>
<name>A0A426XWG9_ENSVE</name>
<protein>
    <submittedName>
        <fullName evidence="2">Uncharacterized protein</fullName>
    </submittedName>
</protein>
<gene>
    <name evidence="2" type="ORF">B296_00035825</name>
</gene>
<evidence type="ECO:0000313" key="3">
    <source>
        <dbReference type="Proteomes" id="UP000287651"/>
    </source>
</evidence>
<evidence type="ECO:0000313" key="2">
    <source>
        <dbReference type="EMBL" id="RRT43651.1"/>
    </source>
</evidence>
<dbReference type="Pfam" id="PF12298">
    <property type="entry name" value="Bot1p"/>
    <property type="match status" value="1"/>
</dbReference>
<organism evidence="2 3">
    <name type="scientific">Ensete ventricosum</name>
    <name type="common">Abyssinian banana</name>
    <name type="synonym">Musa ensete</name>
    <dbReference type="NCBI Taxonomy" id="4639"/>
    <lineage>
        <taxon>Eukaryota</taxon>
        <taxon>Viridiplantae</taxon>
        <taxon>Streptophyta</taxon>
        <taxon>Embryophyta</taxon>
        <taxon>Tracheophyta</taxon>
        <taxon>Spermatophyta</taxon>
        <taxon>Magnoliopsida</taxon>
        <taxon>Liliopsida</taxon>
        <taxon>Zingiberales</taxon>
        <taxon>Musaceae</taxon>
        <taxon>Ensete</taxon>
    </lineage>
</organism>
<evidence type="ECO:0000256" key="1">
    <source>
        <dbReference type="SAM" id="MobiDB-lite"/>
    </source>
</evidence>
<sequence length="246" mass="28004">MLSSSRSLFFCRRLHRHLVSLVRSPPLSPRSTDPNLPFGSITLLSTRLRSLSFSSESGGGGDGETKDPWNVTWGGSDQPQSSSSSSSGGLDWGEASSWSTGLTKEHFDGEAIGRQVSPTSELKAQAKGMDDEEEILRMLEKDNKESKAFVDGWRERLMETYRLLKHVREPGVRGAYLKDSEKAEMYRLHKENPEVYTVERLAKDYRIMRQRVHAILWLKEMEEEEEKKRGKPLDDSVEILLDNFPE</sequence>
<feature type="region of interest" description="Disordered" evidence="1">
    <location>
        <begin position="53"/>
        <end position="94"/>
    </location>
</feature>
<proteinExistence type="predicted"/>